<feature type="domain" description="SGNH hydrolase-type esterase" evidence="3">
    <location>
        <begin position="308"/>
        <end position="493"/>
    </location>
</feature>
<reference evidence="4 5" key="1">
    <citation type="submission" date="2024-09" db="EMBL/GenBank/DDBJ databases">
        <authorList>
            <person name="Sun Q."/>
            <person name="Mori K."/>
        </authorList>
    </citation>
    <scope>NUCLEOTIDE SEQUENCE [LARGE SCALE GENOMIC DNA]</scope>
    <source>
        <strain evidence="4 5">TBRC 1851</strain>
    </source>
</reference>
<sequence length="838" mass="91508">MINKIDREACPPAVGRPRRRGLRRATAALLVSMVAGTGVAVAASPAWADQPPTKLPQNASKAQLKFQPAMDYDTDGCYPSVAVGAYGDLNEGLKTSGALNGSCRDESDLENSNMYARSHCNANGWCAHMYTLYFQKDQTLPGGCLDEDGCGHRHDWEQIVVWTKDDRAEYVSTSAHGKFSTKPASQVVFQDTHPKIVYHKDGASTHAFRFARASEAPENHWGKWHFPDLVSWNGYPSIRVRDIMAGHNWGHATFPFNDYVENPKNTFVGHLERAYQKLTFGFDINEHSLPAGMPDPNTPTVEALRPMALGSSTTYGEGSSDGNGYRGTADRGFRDLIRQSSGSSSPSVDWVGSVRVGQMADRDVEGWRGFTIDGIAGKAKCAVKTYQPNLITLIAGGNDVIQDYQMDGAIGRLEALIEQVNADAPGVAVLVSGVQPFHDPARNARGQVFTVQIPPLVKRLVKKGLHVVYVDTTGLRQSDIGSDGIHPTDRGYEKIGEAFVKAAGEARDNGWIRKPGPQAPNAGSHPCGLKDDGAGIPVPSQKNLGPNWEDRGVIQAKEFPSSSRFWMVDVNKDRKAEFVVVDKNQNFRFWWNGGPSGKTWTPFVEGQNSYTPAAGAVGNMLRFGDVDGDGFPDCMVVWLNGRVDVSTWKADNPSGSRMCMDNEKFMGAGVYSEGSEGDRLTIDPDTKIRFADVTGGGRDDYLLIEPDGTTTAWYNQGLQVRRTFPYLKWDLPKKISGALAKPREIRYADINGDKRADRILITANGGARAWINEGATGSGGTYRDIGRIAGDSGLPPKDIQFADIDGDGKADLLRIGWTGVTHAWLNKLPANYFDTFHP</sequence>
<dbReference type="Pfam" id="PF13472">
    <property type="entry name" value="Lipase_GDSL_2"/>
    <property type="match status" value="1"/>
</dbReference>
<evidence type="ECO:0000256" key="2">
    <source>
        <dbReference type="SAM" id="SignalP"/>
    </source>
</evidence>
<evidence type="ECO:0000259" key="3">
    <source>
        <dbReference type="Pfam" id="PF13472"/>
    </source>
</evidence>
<dbReference type="RefSeq" id="WP_394303652.1">
    <property type="nucleotide sequence ID" value="NZ_JBHMQT010000057.1"/>
</dbReference>
<dbReference type="Pfam" id="PF13517">
    <property type="entry name" value="FG-GAP_3"/>
    <property type="match status" value="2"/>
</dbReference>
<feature type="signal peptide" evidence="2">
    <location>
        <begin position="1"/>
        <end position="48"/>
    </location>
</feature>
<feature type="chain" id="PRO_5047341653" evidence="2">
    <location>
        <begin position="49"/>
        <end position="838"/>
    </location>
</feature>
<dbReference type="InterPro" id="IPR036514">
    <property type="entry name" value="SGNH_hydro_sf"/>
</dbReference>
<dbReference type="PANTHER" id="PTHR33657:SF6">
    <property type="entry name" value="SECRETED PROTEIN"/>
    <property type="match status" value="1"/>
</dbReference>
<dbReference type="PANTHER" id="PTHR33657">
    <property type="entry name" value="DOMAIN PROTEIN, PUTATIVE (AFU_ORTHOLOGUE AFUA_5G00600)-RELATED"/>
    <property type="match status" value="1"/>
</dbReference>
<keyword evidence="1 2" id="KW-0732">Signal</keyword>
<dbReference type="Gene3D" id="3.40.50.1110">
    <property type="entry name" value="SGNH hydrolase"/>
    <property type="match status" value="1"/>
</dbReference>
<dbReference type="SUPFAM" id="SSF52266">
    <property type="entry name" value="SGNH hydrolase"/>
    <property type="match status" value="1"/>
</dbReference>
<dbReference type="CDD" id="cd01833">
    <property type="entry name" value="XynB_like"/>
    <property type="match status" value="1"/>
</dbReference>
<evidence type="ECO:0000313" key="5">
    <source>
        <dbReference type="Proteomes" id="UP001589870"/>
    </source>
</evidence>
<dbReference type="EMBL" id="JBHMQT010000057">
    <property type="protein sequence ID" value="MFC0865640.1"/>
    <property type="molecule type" value="Genomic_DNA"/>
</dbReference>
<name>A0ABV6UBR8_9ACTN</name>
<protein>
    <submittedName>
        <fullName evidence="4">NPP1 family protein</fullName>
    </submittedName>
</protein>
<organism evidence="4 5">
    <name type="scientific">Sphaerimonospora cavernae</name>
    <dbReference type="NCBI Taxonomy" id="1740611"/>
    <lineage>
        <taxon>Bacteria</taxon>
        <taxon>Bacillati</taxon>
        <taxon>Actinomycetota</taxon>
        <taxon>Actinomycetes</taxon>
        <taxon>Streptosporangiales</taxon>
        <taxon>Streptosporangiaceae</taxon>
        <taxon>Sphaerimonospora</taxon>
    </lineage>
</organism>
<dbReference type="SUPFAM" id="SSF69318">
    <property type="entry name" value="Integrin alpha N-terminal domain"/>
    <property type="match status" value="1"/>
</dbReference>
<keyword evidence="5" id="KW-1185">Reference proteome</keyword>
<dbReference type="InterPro" id="IPR013830">
    <property type="entry name" value="SGNH_hydro"/>
</dbReference>
<evidence type="ECO:0000313" key="4">
    <source>
        <dbReference type="EMBL" id="MFC0865640.1"/>
    </source>
</evidence>
<dbReference type="Pfam" id="PF05630">
    <property type="entry name" value="NPP1"/>
    <property type="match status" value="1"/>
</dbReference>
<accession>A0ABV6UBR8</accession>
<evidence type="ECO:0000256" key="1">
    <source>
        <dbReference type="ARBA" id="ARBA00022729"/>
    </source>
</evidence>
<gene>
    <name evidence="4" type="ORF">ACFHYQ_25420</name>
</gene>
<dbReference type="InterPro" id="IPR008701">
    <property type="entry name" value="NPP1"/>
</dbReference>
<dbReference type="InterPro" id="IPR013517">
    <property type="entry name" value="FG-GAP"/>
</dbReference>
<comment type="caution">
    <text evidence="4">The sequence shown here is derived from an EMBL/GenBank/DDBJ whole genome shotgun (WGS) entry which is preliminary data.</text>
</comment>
<proteinExistence type="predicted"/>
<dbReference type="Proteomes" id="UP001589870">
    <property type="component" value="Unassembled WGS sequence"/>
</dbReference>
<dbReference type="InterPro" id="IPR028994">
    <property type="entry name" value="Integrin_alpha_N"/>
</dbReference>